<gene>
    <name evidence="5" type="ORF">NE863_10295</name>
</gene>
<dbReference type="Gene3D" id="1.10.10.10">
    <property type="entry name" value="Winged helix-like DNA-binding domain superfamily/Winged helix DNA-binding domain"/>
    <property type="match status" value="1"/>
</dbReference>
<evidence type="ECO:0000256" key="3">
    <source>
        <dbReference type="ARBA" id="ARBA00023163"/>
    </source>
</evidence>
<keyword evidence="1" id="KW-0805">Transcription regulation</keyword>
<dbReference type="EMBL" id="CP098807">
    <property type="protein sequence ID" value="USJ21716.1"/>
    <property type="molecule type" value="Genomic_DNA"/>
</dbReference>
<evidence type="ECO:0000313" key="5">
    <source>
        <dbReference type="EMBL" id="USJ21716.1"/>
    </source>
</evidence>
<dbReference type="PANTHER" id="PTHR42756">
    <property type="entry name" value="TRANSCRIPTIONAL REGULATOR, MARR"/>
    <property type="match status" value="1"/>
</dbReference>
<dbReference type="InterPro" id="IPR036388">
    <property type="entry name" value="WH-like_DNA-bd_sf"/>
</dbReference>
<proteinExistence type="predicted"/>
<dbReference type="GO" id="GO:0003677">
    <property type="term" value="F:DNA binding"/>
    <property type="evidence" value="ECO:0007669"/>
    <property type="project" value="UniProtKB-KW"/>
</dbReference>
<dbReference type="Pfam" id="PF01047">
    <property type="entry name" value="MarR"/>
    <property type="match status" value="1"/>
</dbReference>
<dbReference type="InterPro" id="IPR036390">
    <property type="entry name" value="WH_DNA-bd_sf"/>
</dbReference>
<dbReference type="Proteomes" id="UP001055460">
    <property type="component" value="Chromosome"/>
</dbReference>
<keyword evidence="2" id="KW-0238">DNA-binding</keyword>
<name>A0A9Q9D8E8_ENSAD</name>
<dbReference type="OrthoDB" id="7063965at2"/>
<dbReference type="SMART" id="SM00347">
    <property type="entry name" value="HTH_MARR"/>
    <property type="match status" value="1"/>
</dbReference>
<evidence type="ECO:0000256" key="2">
    <source>
        <dbReference type="ARBA" id="ARBA00023125"/>
    </source>
</evidence>
<reference evidence="5" key="1">
    <citation type="submission" date="2022-06" db="EMBL/GenBank/DDBJ databases">
        <title>Physiological and biochemical characterization and genomic elucidation of a strain of the genus Ensifer adhaerens M8 that combines arsenic oxidation and chromium reduction.</title>
        <authorList>
            <person name="Li X."/>
            <person name="Yu c."/>
        </authorList>
    </citation>
    <scope>NUCLEOTIDE SEQUENCE</scope>
    <source>
        <strain evidence="5">M8</strain>
    </source>
</reference>
<dbReference type="RefSeq" id="WP_090294187.1">
    <property type="nucleotide sequence ID" value="NZ_CP098807.1"/>
</dbReference>
<dbReference type="AlphaFoldDB" id="A0A9Q9D8E8"/>
<dbReference type="GO" id="GO:0003700">
    <property type="term" value="F:DNA-binding transcription factor activity"/>
    <property type="evidence" value="ECO:0007669"/>
    <property type="project" value="InterPro"/>
</dbReference>
<dbReference type="PANTHER" id="PTHR42756:SF1">
    <property type="entry name" value="TRANSCRIPTIONAL REPRESSOR OF EMRAB OPERON"/>
    <property type="match status" value="1"/>
</dbReference>
<protein>
    <submittedName>
        <fullName evidence="5">MarR family transcriptional regulator</fullName>
    </submittedName>
</protein>
<organism evidence="5 6">
    <name type="scientific">Ensifer adhaerens</name>
    <name type="common">Sinorhizobium morelense</name>
    <dbReference type="NCBI Taxonomy" id="106592"/>
    <lineage>
        <taxon>Bacteria</taxon>
        <taxon>Pseudomonadati</taxon>
        <taxon>Pseudomonadota</taxon>
        <taxon>Alphaproteobacteria</taxon>
        <taxon>Hyphomicrobiales</taxon>
        <taxon>Rhizobiaceae</taxon>
        <taxon>Sinorhizobium/Ensifer group</taxon>
        <taxon>Ensifer</taxon>
    </lineage>
</organism>
<dbReference type="PROSITE" id="PS50995">
    <property type="entry name" value="HTH_MARR_2"/>
    <property type="match status" value="1"/>
</dbReference>
<keyword evidence="3" id="KW-0804">Transcription</keyword>
<accession>A0A9Q9D8E8</accession>
<evidence type="ECO:0000313" key="6">
    <source>
        <dbReference type="Proteomes" id="UP001055460"/>
    </source>
</evidence>
<sequence>MTMLEQKHRAMLQEAERRAVAETGNMRACFELLALSGAIDRDCAARLAPHRLSEGKFVILFLLNDQPEGLSPHELADRAGVTRATITGLLDGLERDRFVERRSGLNDRRKIAVMLTETGRRTARDLLGEHSAWIASLFAGFSADEHQTFHRLLKRIWQNLETGATPKNTPETQA</sequence>
<evidence type="ECO:0000259" key="4">
    <source>
        <dbReference type="PROSITE" id="PS50995"/>
    </source>
</evidence>
<feature type="domain" description="HTH marR-type" evidence="4">
    <location>
        <begin position="1"/>
        <end position="158"/>
    </location>
</feature>
<evidence type="ECO:0000256" key="1">
    <source>
        <dbReference type="ARBA" id="ARBA00023015"/>
    </source>
</evidence>
<dbReference type="PRINTS" id="PR00598">
    <property type="entry name" value="HTHMARR"/>
</dbReference>
<dbReference type="InterPro" id="IPR000835">
    <property type="entry name" value="HTH_MarR-typ"/>
</dbReference>
<dbReference type="SUPFAM" id="SSF46785">
    <property type="entry name" value="Winged helix' DNA-binding domain"/>
    <property type="match status" value="1"/>
</dbReference>